<dbReference type="RefSeq" id="XP_025548015.1">
    <property type="nucleotide sequence ID" value="XM_025693003.1"/>
</dbReference>
<protein>
    <submittedName>
        <fullName evidence="2">S-adenosyl-L-methionine-dependent methyltransferase</fullName>
    </submittedName>
</protein>
<name>A0A395HLQ1_ASPHC</name>
<dbReference type="AlphaFoldDB" id="A0A395HLQ1"/>
<dbReference type="GO" id="GO:0008168">
    <property type="term" value="F:methyltransferase activity"/>
    <property type="evidence" value="ECO:0007669"/>
    <property type="project" value="UniProtKB-KW"/>
</dbReference>
<dbReference type="SUPFAM" id="SSF53335">
    <property type="entry name" value="S-adenosyl-L-methionine-dependent methyltransferases"/>
    <property type="match status" value="1"/>
</dbReference>
<keyword evidence="1 2" id="KW-0808">Transferase</keyword>
<reference evidence="2 3" key="1">
    <citation type="submission" date="2018-02" db="EMBL/GenBank/DDBJ databases">
        <title>The genomes of Aspergillus section Nigri reveals drivers in fungal speciation.</title>
        <authorList>
            <consortium name="DOE Joint Genome Institute"/>
            <person name="Vesth T.C."/>
            <person name="Nybo J."/>
            <person name="Theobald S."/>
            <person name="Brandl J."/>
            <person name="Frisvad J.C."/>
            <person name="Nielsen K.F."/>
            <person name="Lyhne E.K."/>
            <person name="Kogle M.E."/>
            <person name="Kuo A."/>
            <person name="Riley R."/>
            <person name="Clum A."/>
            <person name="Nolan M."/>
            <person name="Lipzen A."/>
            <person name="Salamov A."/>
            <person name="Henrissat B."/>
            <person name="Wiebenga A."/>
            <person name="De vries R.P."/>
            <person name="Grigoriev I.V."/>
            <person name="Mortensen U.H."/>
            <person name="Andersen M.R."/>
            <person name="Baker S.E."/>
        </authorList>
    </citation>
    <scope>NUCLEOTIDE SEQUENCE [LARGE SCALE GENOMIC DNA]</scope>
    <source>
        <strain evidence="2 3">CBS 101889</strain>
    </source>
</reference>
<dbReference type="EMBL" id="KZ824309">
    <property type="protein sequence ID" value="RAL08861.1"/>
    <property type="molecule type" value="Genomic_DNA"/>
</dbReference>
<feature type="non-terminal residue" evidence="2">
    <location>
        <position position="221"/>
    </location>
</feature>
<proteinExistence type="predicted"/>
<dbReference type="STRING" id="1450537.A0A395HLQ1"/>
<dbReference type="CDD" id="cd02440">
    <property type="entry name" value="AdoMet_MTases"/>
    <property type="match status" value="1"/>
</dbReference>
<keyword evidence="3" id="KW-1185">Reference proteome</keyword>
<dbReference type="PANTHER" id="PTHR43861:SF3">
    <property type="entry name" value="PUTATIVE (AFU_ORTHOLOGUE AFUA_2G14390)-RELATED"/>
    <property type="match status" value="1"/>
</dbReference>
<dbReference type="VEuPathDB" id="FungiDB:BO97DRAFT_375856"/>
<gene>
    <name evidence="2" type="ORF">BO97DRAFT_375856</name>
</gene>
<dbReference type="Proteomes" id="UP000248961">
    <property type="component" value="Unassembled WGS sequence"/>
</dbReference>
<dbReference type="GO" id="GO:0032259">
    <property type="term" value="P:methylation"/>
    <property type="evidence" value="ECO:0007669"/>
    <property type="project" value="UniProtKB-KW"/>
</dbReference>
<dbReference type="Pfam" id="PF13489">
    <property type="entry name" value="Methyltransf_23"/>
    <property type="match status" value="1"/>
</dbReference>
<dbReference type="Gene3D" id="3.40.50.150">
    <property type="entry name" value="Vaccinia Virus protein VP39"/>
    <property type="match status" value="1"/>
</dbReference>
<evidence type="ECO:0000313" key="3">
    <source>
        <dbReference type="Proteomes" id="UP000248961"/>
    </source>
</evidence>
<accession>A0A395HLQ1</accession>
<keyword evidence="2" id="KW-0489">Methyltransferase</keyword>
<organism evidence="2 3">
    <name type="scientific">Aspergillus homomorphus (strain CBS 101889)</name>
    <dbReference type="NCBI Taxonomy" id="1450537"/>
    <lineage>
        <taxon>Eukaryota</taxon>
        <taxon>Fungi</taxon>
        <taxon>Dikarya</taxon>
        <taxon>Ascomycota</taxon>
        <taxon>Pezizomycotina</taxon>
        <taxon>Eurotiomycetes</taxon>
        <taxon>Eurotiomycetidae</taxon>
        <taxon>Eurotiales</taxon>
        <taxon>Aspergillaceae</taxon>
        <taxon>Aspergillus</taxon>
        <taxon>Aspergillus subgen. Circumdati</taxon>
    </lineage>
</organism>
<evidence type="ECO:0000256" key="1">
    <source>
        <dbReference type="ARBA" id="ARBA00022679"/>
    </source>
</evidence>
<sequence length="221" mass="25325">MNEQQLFWRFQTGHVLSPLIPRQPGMRVADLGCGTGIWCIDLGYELDTAEICGYDISDALYPPQSTLPKNVKLDTLDVMSDIPDKFHGAFDVVHLRLWVCVVRDNRPDKLIQAVSTLLKPGGYVQWEEIGRDTSLVSSCPMQRLESLYTRQLESERIDSRWVGNLPDIFREQGFSIMQGELGMWEKTVRGLYYANYLTVVTRVLRASWVNSKEDSTYLENL</sequence>
<evidence type="ECO:0000313" key="2">
    <source>
        <dbReference type="EMBL" id="RAL08861.1"/>
    </source>
</evidence>
<dbReference type="InterPro" id="IPR029063">
    <property type="entry name" value="SAM-dependent_MTases_sf"/>
</dbReference>
<dbReference type="PANTHER" id="PTHR43861">
    <property type="entry name" value="TRANS-ACONITATE 2-METHYLTRANSFERASE-RELATED"/>
    <property type="match status" value="1"/>
</dbReference>
<dbReference type="GeneID" id="37197292"/>
<dbReference type="OrthoDB" id="417697at2759"/>